<gene>
    <name evidence="2" type="ORF">CSUI_010366</name>
</gene>
<evidence type="ECO:0000256" key="1">
    <source>
        <dbReference type="SAM" id="MobiDB-lite"/>
    </source>
</evidence>
<dbReference type="GeneID" id="94433681"/>
<dbReference type="Proteomes" id="UP000221165">
    <property type="component" value="Unassembled WGS sequence"/>
</dbReference>
<dbReference type="RefSeq" id="XP_067917555.1">
    <property type="nucleotide sequence ID" value="XM_068070470.1"/>
</dbReference>
<comment type="caution">
    <text evidence="2">The sequence shown here is derived from an EMBL/GenBank/DDBJ whole genome shotgun (WGS) entry which is preliminary data.</text>
</comment>
<feature type="region of interest" description="Disordered" evidence="1">
    <location>
        <begin position="65"/>
        <end position="94"/>
    </location>
</feature>
<name>A0A2C6KHF6_9APIC</name>
<accession>A0A2C6KHF6</accession>
<keyword evidence="3" id="KW-1185">Reference proteome</keyword>
<evidence type="ECO:0000313" key="3">
    <source>
        <dbReference type="Proteomes" id="UP000221165"/>
    </source>
</evidence>
<dbReference type="EMBL" id="MIGC01007236">
    <property type="protein sequence ID" value="PHJ15823.1"/>
    <property type="molecule type" value="Genomic_DNA"/>
</dbReference>
<dbReference type="AlphaFoldDB" id="A0A2C6KHF6"/>
<proteinExistence type="predicted"/>
<dbReference type="VEuPathDB" id="ToxoDB:CSUI_010366"/>
<protein>
    <submittedName>
        <fullName evidence="2">Uncharacterized protein</fullName>
    </submittedName>
</protein>
<sequence>MSLYVSSFYLDTSTNLYEMTLVVDIHLPLDPPSLSENEGIRYSRDICIYLSIYIRICRIQSRDKSVLNEGTPAEEAKEEEKQRSHGNKEEVTRN</sequence>
<organism evidence="2 3">
    <name type="scientific">Cystoisospora suis</name>
    <dbReference type="NCBI Taxonomy" id="483139"/>
    <lineage>
        <taxon>Eukaryota</taxon>
        <taxon>Sar</taxon>
        <taxon>Alveolata</taxon>
        <taxon>Apicomplexa</taxon>
        <taxon>Conoidasida</taxon>
        <taxon>Coccidia</taxon>
        <taxon>Eucoccidiorida</taxon>
        <taxon>Eimeriorina</taxon>
        <taxon>Sarcocystidae</taxon>
        <taxon>Cystoisospora</taxon>
    </lineage>
</organism>
<evidence type="ECO:0000313" key="2">
    <source>
        <dbReference type="EMBL" id="PHJ15823.1"/>
    </source>
</evidence>
<reference evidence="2 3" key="1">
    <citation type="journal article" date="2017" name="Int. J. Parasitol.">
        <title>The genome of the protozoan parasite Cystoisospora suis and a reverse vaccinology approach to identify vaccine candidates.</title>
        <authorList>
            <person name="Palmieri N."/>
            <person name="Shrestha A."/>
            <person name="Ruttkowski B."/>
            <person name="Beck T."/>
            <person name="Vogl C."/>
            <person name="Tomley F."/>
            <person name="Blake D.P."/>
            <person name="Joachim A."/>
        </authorList>
    </citation>
    <scope>NUCLEOTIDE SEQUENCE [LARGE SCALE GENOMIC DNA]</scope>
    <source>
        <strain evidence="2 3">Wien I</strain>
    </source>
</reference>
<feature type="compositionally biased region" description="Basic and acidic residues" evidence="1">
    <location>
        <begin position="74"/>
        <end position="94"/>
    </location>
</feature>